<evidence type="ECO:0000256" key="1">
    <source>
        <dbReference type="ARBA" id="ARBA00000085"/>
    </source>
</evidence>
<evidence type="ECO:0000256" key="5">
    <source>
        <dbReference type="ARBA" id="ARBA00023012"/>
    </source>
</evidence>
<dbReference type="Gene3D" id="3.30.565.10">
    <property type="entry name" value="Histidine kinase-like ATPase, C-terminal domain"/>
    <property type="match status" value="1"/>
</dbReference>
<sequence length="675" mass="75884">MRSLLMRCLTALLLALSLIGGLAVHKAAGAQTMPLPEPIARHAGEPAVTAELALANWSRADLDAWWAALRAKDGAAGKSGGLPLALQPPSDPQAWTRVQLPDLSGRPLLAPSPPAEAAFQMRWYRFRYVPEQGRWPTSVALYMPRLVTLAAAVLVRTDEGWQPVFDNQAGAREQWVRPLWALVPAALTEAQQQKMMDVVVAVPVVTGAPFSVSRVWLGAREDLEIRFQRRWWLQIGIPQATGLTLIVLGLFSLSLWARRRDEPAYFLFALLSLVWLLRNLHYHLDLPRTPAGLEWFWWLSNASLSWVMLLIFLFALRFAHRRFAQLERAMLGFVLLSALLTLPWWNDVLASPVLQHGANALVGLMTVALVLRLAWRDGSRELRMIALSLLLSLALGLHDLILLAGWAWPEHIYLLPFATLLTLASFLYAVQGRYTGALREVEMLNQQLEARLQLQSAELQAQHQRLREAERQQALLLERQRLMQDMHDGLGSSLLSAMVAVEQGSMEQDKVVEVLRECVDDLRLVIDSLEPVAHDLVALLATMRYRLGKRLQAGGLMLEWDVQDLPLLEWLEPPDALHVLRLMQEALSNVLKHARATRVRMVTRNHGRYVEIRVEDDGDGFDITSAQMGRGLKSQQRRAQRLGGSLRIDSSPGHGTRLSLRLPVKRMPPDQQTSP</sequence>
<feature type="transmembrane region" description="Helical" evidence="8">
    <location>
        <begin position="295"/>
        <end position="316"/>
    </location>
</feature>
<accession>A0ABT5KDD9</accession>
<dbReference type="InterPro" id="IPR036890">
    <property type="entry name" value="HATPase_C_sf"/>
</dbReference>
<dbReference type="Gene3D" id="1.20.5.1930">
    <property type="match status" value="1"/>
</dbReference>
<dbReference type="RefSeq" id="WP_273600215.1">
    <property type="nucleotide sequence ID" value="NZ_JAQQXT010000005.1"/>
</dbReference>
<feature type="transmembrane region" description="Helical" evidence="8">
    <location>
        <begin position="328"/>
        <end position="345"/>
    </location>
</feature>
<dbReference type="SMART" id="SM00387">
    <property type="entry name" value="HATPase_c"/>
    <property type="match status" value="1"/>
</dbReference>
<feature type="transmembrane region" description="Helical" evidence="8">
    <location>
        <begin position="231"/>
        <end position="257"/>
    </location>
</feature>
<feature type="transmembrane region" description="Helical" evidence="8">
    <location>
        <begin position="357"/>
        <end position="375"/>
    </location>
</feature>
<feature type="transmembrane region" description="Helical" evidence="8">
    <location>
        <begin position="412"/>
        <end position="430"/>
    </location>
</feature>
<dbReference type="PRINTS" id="PR00344">
    <property type="entry name" value="BCTRLSENSOR"/>
</dbReference>
<evidence type="ECO:0000313" key="11">
    <source>
        <dbReference type="EMBL" id="MDC8771943.1"/>
    </source>
</evidence>
<evidence type="ECO:0000256" key="2">
    <source>
        <dbReference type="ARBA" id="ARBA00012438"/>
    </source>
</evidence>
<gene>
    <name evidence="11" type="ORF">PRZ03_10210</name>
</gene>
<dbReference type="Proteomes" id="UP001221189">
    <property type="component" value="Unassembled WGS sequence"/>
</dbReference>
<dbReference type="EMBL" id="JAQQXT010000005">
    <property type="protein sequence ID" value="MDC8771943.1"/>
    <property type="molecule type" value="Genomic_DNA"/>
</dbReference>
<evidence type="ECO:0000256" key="8">
    <source>
        <dbReference type="SAM" id="Phobius"/>
    </source>
</evidence>
<name>A0ABT5KDD9_9BURK</name>
<evidence type="ECO:0000256" key="9">
    <source>
        <dbReference type="SAM" id="SignalP"/>
    </source>
</evidence>
<protein>
    <recommendedName>
        <fullName evidence="2">histidine kinase</fullName>
        <ecNumber evidence="2">2.7.13.3</ecNumber>
    </recommendedName>
</protein>
<dbReference type="InterPro" id="IPR004358">
    <property type="entry name" value="Sig_transdc_His_kin-like_C"/>
</dbReference>
<proteinExistence type="predicted"/>
<evidence type="ECO:0000256" key="7">
    <source>
        <dbReference type="SAM" id="MobiDB-lite"/>
    </source>
</evidence>
<dbReference type="InterPro" id="IPR050482">
    <property type="entry name" value="Sensor_HK_TwoCompSys"/>
</dbReference>
<evidence type="ECO:0000256" key="6">
    <source>
        <dbReference type="SAM" id="Coils"/>
    </source>
</evidence>
<reference evidence="11 12" key="1">
    <citation type="submission" date="2022-10" db="EMBL/GenBank/DDBJ databases">
        <title>Paucibacter sp. hw1 Genome sequencing.</title>
        <authorList>
            <person name="Park S."/>
        </authorList>
    </citation>
    <scope>NUCLEOTIDE SEQUENCE [LARGE SCALE GENOMIC DNA]</scope>
    <source>
        <strain evidence="12">hw1</strain>
    </source>
</reference>
<keyword evidence="4 11" id="KW-0418">Kinase</keyword>
<evidence type="ECO:0000256" key="3">
    <source>
        <dbReference type="ARBA" id="ARBA00022679"/>
    </source>
</evidence>
<dbReference type="PANTHER" id="PTHR24421:SF10">
    <property type="entry name" value="NITRATE_NITRITE SENSOR PROTEIN NARQ"/>
    <property type="match status" value="1"/>
</dbReference>
<keyword evidence="5" id="KW-0902">Two-component regulatory system</keyword>
<comment type="catalytic activity">
    <reaction evidence="1">
        <text>ATP + protein L-histidine = ADP + protein N-phospho-L-histidine.</text>
        <dbReference type="EC" id="2.7.13.3"/>
    </reaction>
</comment>
<feature type="transmembrane region" description="Helical" evidence="8">
    <location>
        <begin position="387"/>
        <end position="406"/>
    </location>
</feature>
<keyword evidence="8" id="KW-1133">Transmembrane helix</keyword>
<dbReference type="PANTHER" id="PTHR24421">
    <property type="entry name" value="NITRATE/NITRITE SENSOR PROTEIN NARX-RELATED"/>
    <property type="match status" value="1"/>
</dbReference>
<feature type="signal peptide" evidence="9">
    <location>
        <begin position="1"/>
        <end position="27"/>
    </location>
</feature>
<organism evidence="11 12">
    <name type="scientific">Roseateles albus</name>
    <dbReference type="NCBI Taxonomy" id="2987525"/>
    <lineage>
        <taxon>Bacteria</taxon>
        <taxon>Pseudomonadati</taxon>
        <taxon>Pseudomonadota</taxon>
        <taxon>Betaproteobacteria</taxon>
        <taxon>Burkholderiales</taxon>
        <taxon>Sphaerotilaceae</taxon>
        <taxon>Roseateles</taxon>
    </lineage>
</organism>
<dbReference type="InterPro" id="IPR011623">
    <property type="entry name" value="7TMR_DISM_rcpt_extracell_dom1"/>
</dbReference>
<keyword evidence="3" id="KW-0808">Transferase</keyword>
<dbReference type="EC" id="2.7.13.3" evidence="2"/>
<comment type="caution">
    <text evidence="11">The sequence shown here is derived from an EMBL/GenBank/DDBJ whole genome shotgun (WGS) entry which is preliminary data.</text>
</comment>
<keyword evidence="12" id="KW-1185">Reference proteome</keyword>
<evidence type="ECO:0000256" key="4">
    <source>
        <dbReference type="ARBA" id="ARBA00022777"/>
    </source>
</evidence>
<dbReference type="InterPro" id="IPR005467">
    <property type="entry name" value="His_kinase_dom"/>
</dbReference>
<dbReference type="CDD" id="cd16917">
    <property type="entry name" value="HATPase_UhpB-NarQ-NarX-like"/>
    <property type="match status" value="1"/>
</dbReference>
<keyword evidence="6" id="KW-0175">Coiled coil</keyword>
<dbReference type="Pfam" id="PF07695">
    <property type="entry name" value="7TMR-DISM_7TM"/>
    <property type="match status" value="1"/>
</dbReference>
<feature type="transmembrane region" description="Helical" evidence="8">
    <location>
        <begin position="264"/>
        <end position="283"/>
    </location>
</feature>
<feature type="coiled-coil region" evidence="6">
    <location>
        <begin position="438"/>
        <end position="479"/>
    </location>
</feature>
<dbReference type="Pfam" id="PF02518">
    <property type="entry name" value="HATPase_c"/>
    <property type="match status" value="1"/>
</dbReference>
<evidence type="ECO:0000259" key="10">
    <source>
        <dbReference type="PROSITE" id="PS50109"/>
    </source>
</evidence>
<feature type="chain" id="PRO_5047452139" description="histidine kinase" evidence="9">
    <location>
        <begin position="28"/>
        <end position="675"/>
    </location>
</feature>
<keyword evidence="9" id="KW-0732">Signal</keyword>
<keyword evidence="8" id="KW-0472">Membrane</keyword>
<dbReference type="InterPro" id="IPR003594">
    <property type="entry name" value="HATPase_dom"/>
</dbReference>
<dbReference type="PROSITE" id="PS50109">
    <property type="entry name" value="HIS_KIN"/>
    <property type="match status" value="1"/>
</dbReference>
<dbReference type="GO" id="GO:0016301">
    <property type="term" value="F:kinase activity"/>
    <property type="evidence" value="ECO:0007669"/>
    <property type="project" value="UniProtKB-KW"/>
</dbReference>
<evidence type="ECO:0000313" key="12">
    <source>
        <dbReference type="Proteomes" id="UP001221189"/>
    </source>
</evidence>
<feature type="region of interest" description="Disordered" evidence="7">
    <location>
        <begin position="642"/>
        <end position="675"/>
    </location>
</feature>
<dbReference type="SUPFAM" id="SSF55874">
    <property type="entry name" value="ATPase domain of HSP90 chaperone/DNA topoisomerase II/histidine kinase"/>
    <property type="match status" value="1"/>
</dbReference>
<keyword evidence="8" id="KW-0812">Transmembrane</keyword>
<feature type="domain" description="Histidine kinase" evidence="10">
    <location>
        <begin position="481"/>
        <end position="666"/>
    </location>
</feature>